<name>A0A151H8H9_TOXGO</name>
<organism evidence="2 3">
    <name type="scientific">Toxoplasma gondii TgCatPRC2</name>
    <dbReference type="NCBI Taxonomy" id="1130821"/>
    <lineage>
        <taxon>Eukaryota</taxon>
        <taxon>Sar</taxon>
        <taxon>Alveolata</taxon>
        <taxon>Apicomplexa</taxon>
        <taxon>Conoidasida</taxon>
        <taxon>Coccidia</taxon>
        <taxon>Eucoccidiorida</taxon>
        <taxon>Eimeriorina</taxon>
        <taxon>Sarcocystidae</taxon>
        <taxon>Toxoplasma</taxon>
    </lineage>
</organism>
<dbReference type="InterPro" id="IPR011989">
    <property type="entry name" value="ARM-like"/>
</dbReference>
<gene>
    <name evidence="2" type="ORF">TGPRC2_315670C</name>
</gene>
<evidence type="ECO:0000313" key="2">
    <source>
        <dbReference type="EMBL" id="KYK65677.1"/>
    </source>
</evidence>
<dbReference type="VEuPathDB" id="ToxoDB:TGPRC2_315670C"/>
<dbReference type="InterPro" id="IPR016024">
    <property type="entry name" value="ARM-type_fold"/>
</dbReference>
<reference evidence="3" key="1">
    <citation type="submission" date="2016-03" db="EMBL/GenBank/DDBJ databases">
        <authorList>
            <person name="Sibley D."/>
            <person name="Venepally P."/>
            <person name="Karamycheva S."/>
            <person name="Hadjithomas M."/>
            <person name="Khan A."/>
            <person name="Brunk B."/>
            <person name="Roos D."/>
            <person name="Caler E."/>
            <person name="Lorenzi H."/>
        </authorList>
    </citation>
    <scope>NUCLEOTIDE SEQUENCE [LARGE SCALE GENOMIC DNA]</scope>
    <source>
        <strain evidence="3">TgCatPRC2</strain>
    </source>
</reference>
<dbReference type="PROSITE" id="PS50077">
    <property type="entry name" value="HEAT_REPEAT"/>
    <property type="match status" value="1"/>
</dbReference>
<dbReference type="InterPro" id="IPR021133">
    <property type="entry name" value="HEAT_type_2"/>
</dbReference>
<dbReference type="Proteomes" id="UP000075225">
    <property type="component" value="Unassembled WGS sequence"/>
</dbReference>
<feature type="repeat" description="HEAT" evidence="1">
    <location>
        <begin position="46"/>
        <end position="74"/>
    </location>
</feature>
<sequence>MQKRWKSLFIYSQDEVPNVKFTGAEVVRVMLSSKTLPSTAYTTDEIIPALKSLANDSDVDVRFCSQLALAAARS</sequence>
<dbReference type="Gene3D" id="1.25.10.10">
    <property type="entry name" value="Leucine-rich Repeat Variant"/>
    <property type="match status" value="1"/>
</dbReference>
<dbReference type="AlphaFoldDB" id="A0A151H8H9"/>
<dbReference type="EMBL" id="AHZP02001908">
    <property type="protein sequence ID" value="KYK65677.1"/>
    <property type="molecule type" value="Genomic_DNA"/>
</dbReference>
<comment type="caution">
    <text evidence="2">The sequence shown here is derived from an EMBL/GenBank/DDBJ whole genome shotgun (WGS) entry which is preliminary data.</text>
</comment>
<evidence type="ECO:0000256" key="1">
    <source>
        <dbReference type="PROSITE-ProRule" id="PRU00103"/>
    </source>
</evidence>
<accession>A0A151H8H9</accession>
<protein>
    <submittedName>
        <fullName evidence="2">HEAT repeat-containing protein</fullName>
    </submittedName>
</protein>
<dbReference type="SUPFAM" id="SSF48371">
    <property type="entry name" value="ARM repeat"/>
    <property type="match status" value="1"/>
</dbReference>
<evidence type="ECO:0000313" key="3">
    <source>
        <dbReference type="Proteomes" id="UP000075225"/>
    </source>
</evidence>
<proteinExistence type="predicted"/>